<dbReference type="AlphaFoldDB" id="A0AAE9DYJ2"/>
<keyword evidence="3" id="KW-0735">Signal-anchor</keyword>
<dbReference type="EMBL" id="CP090891">
    <property type="protein sequence ID" value="ULU13105.1"/>
    <property type="molecule type" value="Genomic_DNA"/>
</dbReference>
<dbReference type="Pfam" id="PF01531">
    <property type="entry name" value="Glyco_transf_11"/>
    <property type="match status" value="1"/>
</dbReference>
<gene>
    <name evidence="4" type="ORF">L3Y34_015949</name>
</gene>
<evidence type="ECO:0000313" key="4">
    <source>
        <dbReference type="EMBL" id="ULU13105.1"/>
    </source>
</evidence>
<keyword evidence="3" id="KW-0472">Membrane</keyword>
<proteinExistence type="inferred from homology"/>
<dbReference type="Proteomes" id="UP000827892">
    <property type="component" value="Chromosome I"/>
</dbReference>
<evidence type="ECO:0000256" key="2">
    <source>
        <dbReference type="ARBA" id="ARBA00022679"/>
    </source>
</evidence>
<dbReference type="InterPro" id="IPR002516">
    <property type="entry name" value="Glyco_trans_11"/>
</dbReference>
<organism evidence="4 5">
    <name type="scientific">Caenorhabditis briggsae</name>
    <dbReference type="NCBI Taxonomy" id="6238"/>
    <lineage>
        <taxon>Eukaryota</taxon>
        <taxon>Metazoa</taxon>
        <taxon>Ecdysozoa</taxon>
        <taxon>Nematoda</taxon>
        <taxon>Chromadorea</taxon>
        <taxon>Rhabditida</taxon>
        <taxon>Rhabditina</taxon>
        <taxon>Rhabditomorpha</taxon>
        <taxon>Rhabditoidea</taxon>
        <taxon>Rhabditidae</taxon>
        <taxon>Peloderinae</taxon>
        <taxon>Caenorhabditis</taxon>
    </lineage>
</organism>
<sequence>MARFSITRSSSHLILIVVCVYILFLFNLSKNHLTLPANRPTAHMKTSVFHQSGNEASLENCPWPVAELENVITDVEALEDSGKKYIYSDLGYSHGLGNLMFQIAGLYSIAQESGAILLIPISTSLRRAFDFQTNFSDFIQFVDPQVTKRLSNDLEATKITMTSCCSYRNLTSALFHGHHRIQKIDGYFQNSRYFHPDSEKTIKKMFTFVSPIRKLVDEFLENVGISLTVRSARMIETNVANDDQAFEMPEEDAFAKTMIVGVHIRHGMDISMNSRNRKHGHVDTPIEYYRRAIQQISGIYDNVAFVICSDDVAWARRNLKLGKETAHFYCPGPREVDMAILSSCDSVIMSTGTFGWWSSYLNVNANPDVYYYKHWPASGSVMEKMINKTEYFLKSWTALE</sequence>
<dbReference type="EC" id="2.4.1.-" evidence="3"/>
<protein>
    <recommendedName>
        <fullName evidence="3">L-Fucosyltransferase</fullName>
        <ecNumber evidence="3">2.4.1.-</ecNumber>
    </recommendedName>
</protein>
<keyword evidence="2 3" id="KW-0808">Transferase</keyword>
<accession>A0AAE9DYJ2</accession>
<comment type="subcellular location">
    <subcellularLocation>
        <location evidence="3">Golgi apparatus</location>
        <location evidence="3">Golgi stack membrane</location>
        <topology evidence="3">Single-pass type II membrane protein</topology>
    </subcellularLocation>
</comment>
<keyword evidence="3" id="KW-0333">Golgi apparatus</keyword>
<dbReference type="GO" id="GO:0005975">
    <property type="term" value="P:carbohydrate metabolic process"/>
    <property type="evidence" value="ECO:0007669"/>
    <property type="project" value="InterPro"/>
</dbReference>
<comment type="similarity">
    <text evidence="3">Belongs to the glycosyltransferase 11 family.</text>
</comment>
<evidence type="ECO:0000256" key="3">
    <source>
        <dbReference type="RuleBase" id="RU363129"/>
    </source>
</evidence>
<reference evidence="4 5" key="1">
    <citation type="submission" date="2022-05" db="EMBL/GenBank/DDBJ databases">
        <title>Chromosome-level reference genomes for two strains of Caenorhabditis briggsae: an improved platform for comparative genomics.</title>
        <authorList>
            <person name="Stevens L."/>
            <person name="Andersen E.C."/>
        </authorList>
    </citation>
    <scope>NUCLEOTIDE SEQUENCE [LARGE SCALE GENOMIC DNA]</scope>
    <source>
        <strain evidence="4">QX1410_ONT</strain>
        <tissue evidence="4">Whole-organism</tissue>
    </source>
</reference>
<evidence type="ECO:0000313" key="5">
    <source>
        <dbReference type="Proteomes" id="UP000827892"/>
    </source>
</evidence>
<keyword evidence="3" id="KW-1133">Transmembrane helix</keyword>
<dbReference type="PANTHER" id="PTHR11927">
    <property type="entry name" value="GALACTOSIDE 2-L-FUCOSYLTRANSFERASE"/>
    <property type="match status" value="1"/>
</dbReference>
<dbReference type="GO" id="GO:0032580">
    <property type="term" value="C:Golgi cisterna membrane"/>
    <property type="evidence" value="ECO:0007669"/>
    <property type="project" value="UniProtKB-SubCell"/>
</dbReference>
<dbReference type="PANTHER" id="PTHR11927:SF9">
    <property type="entry name" value="L-FUCOSYLTRANSFERASE"/>
    <property type="match status" value="1"/>
</dbReference>
<dbReference type="GO" id="GO:0008107">
    <property type="term" value="F:galactoside 2-alpha-L-fucosyltransferase activity"/>
    <property type="evidence" value="ECO:0007669"/>
    <property type="project" value="InterPro"/>
</dbReference>
<keyword evidence="3" id="KW-0325">Glycoprotein</keyword>
<dbReference type="CDD" id="cd11301">
    <property type="entry name" value="Fut1_Fut2_like"/>
    <property type="match status" value="1"/>
</dbReference>
<evidence type="ECO:0000256" key="1">
    <source>
        <dbReference type="ARBA" id="ARBA00022676"/>
    </source>
</evidence>
<keyword evidence="3" id="KW-0812">Transmembrane</keyword>
<keyword evidence="1 3" id="KW-0328">Glycosyltransferase</keyword>
<comment type="pathway">
    <text evidence="3">Protein modification; protein glycosylation.</text>
</comment>
<name>A0AAE9DYJ2_CAEBR</name>
<feature type="transmembrane region" description="Helical" evidence="3">
    <location>
        <begin position="12"/>
        <end position="29"/>
    </location>
</feature>